<sequence>MGNLSQSDLKPTDLERLNSHIKNLTSVNSYLKASRHLSPSHHRATIPRFTTMSSIDALASGIQGNFSIDPISQSTGNTPIETTLDSRTPILTSSDARLGILKGTATPPNIFDMMFFDASPADGECSEASSQGVSEFLDSLERDACEEEEIQTDFALERFMIQQQLVAGIHPKDVLPMMRNKPPDYMNQQPMKTIVTTENGLARHGPDRPRYIGKLRRLPKHIRDSLRSQFQASSEEQAEVARFYSESYRNLSGLATAPGSLQDSSDTLQGSDVTMVDPDETELEGDNESEDLGSLFEGEVGGREGSDQS</sequence>
<organism evidence="2 3">
    <name type="scientific">Penicillium citrinum</name>
    <dbReference type="NCBI Taxonomy" id="5077"/>
    <lineage>
        <taxon>Eukaryota</taxon>
        <taxon>Fungi</taxon>
        <taxon>Dikarya</taxon>
        <taxon>Ascomycota</taxon>
        <taxon>Pezizomycotina</taxon>
        <taxon>Eurotiomycetes</taxon>
        <taxon>Eurotiomycetidae</taxon>
        <taxon>Eurotiales</taxon>
        <taxon>Aspergillaceae</taxon>
        <taxon>Penicillium</taxon>
    </lineage>
</organism>
<feature type="compositionally biased region" description="Basic and acidic residues" evidence="1">
    <location>
        <begin position="300"/>
        <end position="309"/>
    </location>
</feature>
<name>A0A9W9TTV9_PENCI</name>
<dbReference type="OrthoDB" id="4966at2759"/>
<keyword evidence="3" id="KW-1185">Reference proteome</keyword>
<feature type="compositionally biased region" description="Acidic residues" evidence="1">
    <location>
        <begin position="277"/>
        <end position="291"/>
    </location>
</feature>
<comment type="caution">
    <text evidence="2">The sequence shown here is derived from an EMBL/GenBank/DDBJ whole genome shotgun (WGS) entry which is preliminary data.</text>
</comment>
<gene>
    <name evidence="2" type="ORF">N7469_002812</name>
</gene>
<protein>
    <submittedName>
        <fullName evidence="2">Uncharacterized protein</fullName>
    </submittedName>
</protein>
<dbReference type="GeneID" id="81380899"/>
<dbReference type="EMBL" id="JAPQKT010000002">
    <property type="protein sequence ID" value="KAJ5241221.1"/>
    <property type="molecule type" value="Genomic_DNA"/>
</dbReference>
<feature type="compositionally biased region" description="Polar residues" evidence="1">
    <location>
        <begin position="259"/>
        <end position="272"/>
    </location>
</feature>
<dbReference type="AlphaFoldDB" id="A0A9W9TTV9"/>
<reference evidence="2" key="1">
    <citation type="submission" date="2022-11" db="EMBL/GenBank/DDBJ databases">
        <authorList>
            <person name="Petersen C."/>
        </authorList>
    </citation>
    <scope>NUCLEOTIDE SEQUENCE</scope>
    <source>
        <strain evidence="2">IBT 23319</strain>
    </source>
</reference>
<reference evidence="2" key="2">
    <citation type="journal article" date="2023" name="IMA Fungus">
        <title>Comparative genomic study of the Penicillium genus elucidates a diverse pangenome and 15 lateral gene transfer events.</title>
        <authorList>
            <person name="Petersen C."/>
            <person name="Sorensen T."/>
            <person name="Nielsen M.R."/>
            <person name="Sondergaard T.E."/>
            <person name="Sorensen J.L."/>
            <person name="Fitzpatrick D.A."/>
            <person name="Frisvad J.C."/>
            <person name="Nielsen K.L."/>
        </authorList>
    </citation>
    <scope>NUCLEOTIDE SEQUENCE</scope>
    <source>
        <strain evidence="2">IBT 23319</strain>
    </source>
</reference>
<evidence type="ECO:0000313" key="3">
    <source>
        <dbReference type="Proteomes" id="UP001147733"/>
    </source>
</evidence>
<evidence type="ECO:0000256" key="1">
    <source>
        <dbReference type="SAM" id="MobiDB-lite"/>
    </source>
</evidence>
<accession>A0A9W9TTV9</accession>
<dbReference type="RefSeq" id="XP_056504226.1">
    <property type="nucleotide sequence ID" value="XM_056641732.1"/>
</dbReference>
<proteinExistence type="predicted"/>
<dbReference type="Proteomes" id="UP001147733">
    <property type="component" value="Unassembled WGS sequence"/>
</dbReference>
<evidence type="ECO:0000313" key="2">
    <source>
        <dbReference type="EMBL" id="KAJ5241221.1"/>
    </source>
</evidence>
<feature type="region of interest" description="Disordered" evidence="1">
    <location>
        <begin position="255"/>
        <end position="309"/>
    </location>
</feature>